<dbReference type="PROSITE" id="PS50007">
    <property type="entry name" value="PIPLC_X_DOMAIN"/>
    <property type="match status" value="1"/>
</dbReference>
<dbReference type="AlphaFoldDB" id="A0A8H7VRJ3"/>
<name>A0A8H7VRJ3_9FUNG</name>
<organism evidence="2 3">
    <name type="scientific">Circinella minor</name>
    <dbReference type="NCBI Taxonomy" id="1195481"/>
    <lineage>
        <taxon>Eukaryota</taxon>
        <taxon>Fungi</taxon>
        <taxon>Fungi incertae sedis</taxon>
        <taxon>Mucoromycota</taxon>
        <taxon>Mucoromycotina</taxon>
        <taxon>Mucoromycetes</taxon>
        <taxon>Mucorales</taxon>
        <taxon>Lichtheimiaceae</taxon>
        <taxon>Circinella</taxon>
    </lineage>
</organism>
<keyword evidence="1" id="KW-0175">Coiled coil</keyword>
<accession>A0A8H7VRJ3</accession>
<keyword evidence="3" id="KW-1185">Reference proteome</keyword>
<reference evidence="2 3" key="1">
    <citation type="submission" date="2020-12" db="EMBL/GenBank/DDBJ databases">
        <title>Metabolic potential, ecology and presence of endohyphal bacteria is reflected in genomic diversity of Mucoromycotina.</title>
        <authorList>
            <person name="Muszewska A."/>
            <person name="Okrasinska A."/>
            <person name="Steczkiewicz K."/>
            <person name="Drgas O."/>
            <person name="Orlowska M."/>
            <person name="Perlinska-Lenart U."/>
            <person name="Aleksandrzak-Piekarczyk T."/>
            <person name="Szatraj K."/>
            <person name="Zielenkiewicz U."/>
            <person name="Pilsyk S."/>
            <person name="Malc E."/>
            <person name="Mieczkowski P."/>
            <person name="Kruszewska J.S."/>
            <person name="Biernat P."/>
            <person name="Pawlowska J."/>
        </authorList>
    </citation>
    <scope>NUCLEOTIDE SEQUENCE [LARGE SCALE GENOMIC DNA]</scope>
    <source>
        <strain evidence="2 3">CBS 142.35</strain>
    </source>
</reference>
<proteinExistence type="predicted"/>
<comment type="caution">
    <text evidence="2">The sequence shown here is derived from an EMBL/GenBank/DDBJ whole genome shotgun (WGS) entry which is preliminary data.</text>
</comment>
<evidence type="ECO:0000256" key="1">
    <source>
        <dbReference type="SAM" id="Coils"/>
    </source>
</evidence>
<sequence>MSDSVAPNQQVKLQNQKLFETCEQEFICLVKELGGYKSHHKSENYPYAFVRFDSSEAAGRFYHTYKEKQWFGFDVKPYKYQGRDVTYPVPIDVIISELSQSFSEKSKASTGTTIDTTKTTLIQHYENDLSYIQDELLEQQQKLAIKMKELAGLQKVVQELESNVKSLQERKKETGQNIVVLYGLK</sequence>
<feature type="coiled-coil region" evidence="1">
    <location>
        <begin position="122"/>
        <end position="177"/>
    </location>
</feature>
<gene>
    <name evidence="2" type="ORF">INT45_011765</name>
</gene>
<dbReference type="Proteomes" id="UP000646827">
    <property type="component" value="Unassembled WGS sequence"/>
</dbReference>
<protein>
    <recommendedName>
        <fullName evidence="4">RRM domain-containing protein</fullName>
    </recommendedName>
</protein>
<evidence type="ECO:0000313" key="2">
    <source>
        <dbReference type="EMBL" id="KAG2226148.1"/>
    </source>
</evidence>
<evidence type="ECO:0008006" key="4">
    <source>
        <dbReference type="Google" id="ProtNLM"/>
    </source>
</evidence>
<dbReference type="EMBL" id="JAEPRB010000020">
    <property type="protein sequence ID" value="KAG2226148.1"/>
    <property type="molecule type" value="Genomic_DNA"/>
</dbReference>
<evidence type="ECO:0000313" key="3">
    <source>
        <dbReference type="Proteomes" id="UP000646827"/>
    </source>
</evidence>